<name>A0A392QMQ2_9FABA</name>
<organism evidence="1 2">
    <name type="scientific">Trifolium medium</name>
    <dbReference type="NCBI Taxonomy" id="97028"/>
    <lineage>
        <taxon>Eukaryota</taxon>
        <taxon>Viridiplantae</taxon>
        <taxon>Streptophyta</taxon>
        <taxon>Embryophyta</taxon>
        <taxon>Tracheophyta</taxon>
        <taxon>Spermatophyta</taxon>
        <taxon>Magnoliopsida</taxon>
        <taxon>eudicotyledons</taxon>
        <taxon>Gunneridae</taxon>
        <taxon>Pentapetalae</taxon>
        <taxon>rosids</taxon>
        <taxon>fabids</taxon>
        <taxon>Fabales</taxon>
        <taxon>Fabaceae</taxon>
        <taxon>Papilionoideae</taxon>
        <taxon>50 kb inversion clade</taxon>
        <taxon>NPAAA clade</taxon>
        <taxon>Hologalegina</taxon>
        <taxon>IRL clade</taxon>
        <taxon>Trifolieae</taxon>
        <taxon>Trifolium</taxon>
    </lineage>
</organism>
<dbReference type="Proteomes" id="UP000265520">
    <property type="component" value="Unassembled WGS sequence"/>
</dbReference>
<feature type="non-terminal residue" evidence="1">
    <location>
        <position position="1"/>
    </location>
</feature>
<reference evidence="1 2" key="1">
    <citation type="journal article" date="2018" name="Front. Plant Sci.">
        <title>Red Clover (Trifolium pratense) and Zigzag Clover (T. medium) - A Picture of Genomic Similarities and Differences.</title>
        <authorList>
            <person name="Dluhosova J."/>
            <person name="Istvanek J."/>
            <person name="Nedelnik J."/>
            <person name="Repkova J."/>
        </authorList>
    </citation>
    <scope>NUCLEOTIDE SEQUENCE [LARGE SCALE GENOMIC DNA]</scope>
    <source>
        <strain evidence="2">cv. 10/8</strain>
        <tissue evidence="1">Leaf</tissue>
    </source>
</reference>
<accession>A0A392QMQ2</accession>
<dbReference type="PANTHER" id="PTHR48038">
    <property type="entry name" value="RIBONUCLEOPROTEIN RB97D"/>
    <property type="match status" value="1"/>
</dbReference>
<dbReference type="AlphaFoldDB" id="A0A392QMQ2"/>
<proteinExistence type="predicted"/>
<protein>
    <submittedName>
        <fullName evidence="1">Serine/arginine-rich splicing factor 4-like</fullName>
    </submittedName>
</protein>
<comment type="caution">
    <text evidence="1">The sequence shown here is derived from an EMBL/GenBank/DDBJ whole genome shotgun (WGS) entry which is preliminary data.</text>
</comment>
<evidence type="ECO:0000313" key="1">
    <source>
        <dbReference type="EMBL" id="MCI24806.1"/>
    </source>
</evidence>
<sequence length="125" mass="14336">AEVFQNSGTLMVDDITTEVRKPTLETHINPSSGRSTMISTEEMCMVLSKSDLDLPKGHEIKLTTDDFFGAARLWPWYIIYYRRLKKGPISIENYARRVAQNQEFGIVDKYIRSSSGWGEFSLEHS</sequence>
<dbReference type="PANTHER" id="PTHR48038:SF2">
    <property type="entry name" value="OS02G0536400 PROTEIN"/>
    <property type="match status" value="1"/>
</dbReference>
<keyword evidence="2" id="KW-1185">Reference proteome</keyword>
<evidence type="ECO:0000313" key="2">
    <source>
        <dbReference type="Proteomes" id="UP000265520"/>
    </source>
</evidence>
<dbReference type="EMBL" id="LXQA010143650">
    <property type="protein sequence ID" value="MCI24806.1"/>
    <property type="molecule type" value="Genomic_DNA"/>
</dbReference>